<feature type="domain" description="Glycogen debranching enzyme central" evidence="2">
    <location>
        <begin position="1"/>
        <end position="71"/>
    </location>
</feature>
<name>A0ABV0P4M7_9TELE</name>
<comment type="caution">
    <text evidence="3">The sequence shown here is derived from an EMBL/GenBank/DDBJ whole genome shotgun (WGS) entry which is preliminary data.</text>
</comment>
<keyword evidence="4" id="KW-1185">Reference proteome</keyword>
<accession>A0ABV0P4M7</accession>
<evidence type="ECO:0000313" key="3">
    <source>
        <dbReference type="EMBL" id="MEQ2178670.1"/>
    </source>
</evidence>
<dbReference type="Pfam" id="PF14702">
    <property type="entry name" value="hGDE_central"/>
    <property type="match status" value="1"/>
</dbReference>
<evidence type="ECO:0000259" key="2">
    <source>
        <dbReference type="Pfam" id="PF14702"/>
    </source>
</evidence>
<evidence type="ECO:0000259" key="1">
    <source>
        <dbReference type="Pfam" id="PF06202"/>
    </source>
</evidence>
<proteinExistence type="predicted"/>
<dbReference type="Pfam" id="PF06202">
    <property type="entry name" value="GDE_C"/>
    <property type="match status" value="1"/>
</dbReference>
<organism evidence="3 4">
    <name type="scientific">Goodea atripinnis</name>
    <dbReference type="NCBI Taxonomy" id="208336"/>
    <lineage>
        <taxon>Eukaryota</taxon>
        <taxon>Metazoa</taxon>
        <taxon>Chordata</taxon>
        <taxon>Craniata</taxon>
        <taxon>Vertebrata</taxon>
        <taxon>Euteleostomi</taxon>
        <taxon>Actinopterygii</taxon>
        <taxon>Neopterygii</taxon>
        <taxon>Teleostei</taxon>
        <taxon>Neoteleostei</taxon>
        <taxon>Acanthomorphata</taxon>
        <taxon>Ovalentaria</taxon>
        <taxon>Atherinomorphae</taxon>
        <taxon>Cyprinodontiformes</taxon>
        <taxon>Goodeidae</taxon>
        <taxon>Goodea</taxon>
    </lineage>
</organism>
<dbReference type="InterPro" id="IPR032788">
    <property type="entry name" value="AGL_central"/>
</dbReference>
<protein>
    <submittedName>
        <fullName evidence="3">Uncharacterized protein</fullName>
    </submittedName>
</protein>
<dbReference type="Proteomes" id="UP001476798">
    <property type="component" value="Unassembled WGS sequence"/>
</dbReference>
<gene>
    <name evidence="3" type="ORF">GOODEAATRI_016526</name>
</gene>
<dbReference type="EMBL" id="JAHRIO010061254">
    <property type="protein sequence ID" value="MEQ2178670.1"/>
    <property type="molecule type" value="Genomic_DNA"/>
</dbReference>
<feature type="domain" description="Glycogen debranching enzyme C-terminal" evidence="1">
    <location>
        <begin position="159"/>
        <end position="203"/>
    </location>
</feature>
<dbReference type="PANTHER" id="PTHR10569">
    <property type="entry name" value="GLYCOGEN DEBRANCHING ENZYME"/>
    <property type="match status" value="1"/>
</dbReference>
<dbReference type="PANTHER" id="PTHR10569:SF2">
    <property type="entry name" value="GLYCOGEN DEBRANCHING ENZYME"/>
    <property type="match status" value="1"/>
</dbReference>
<sequence length="221" mass="25140">MNILLFRCEAEEQEDGGGCYSIPGWESLKYAGLQGLMSVFADIRPSNDLGHPLCANLREGDWLIDFVSNRLIHRDGPLAQVGHWFGAMFDYLRHFPRYLIPCYFDAILVSAYTTALDATFKLMSRCVVLDVFRLCLPFQQKCRASHTASVPSLEGRSSLPHFSAGIFRCWGRDTFIALRGLMLITGRHSEARNNHCVMSFRKHCSATWRVFPSERGMLDPR</sequence>
<dbReference type="InterPro" id="IPR032790">
    <property type="entry name" value="GDE_C"/>
</dbReference>
<dbReference type="InterPro" id="IPR010401">
    <property type="entry name" value="AGL/Gdb1"/>
</dbReference>
<evidence type="ECO:0000313" key="4">
    <source>
        <dbReference type="Proteomes" id="UP001476798"/>
    </source>
</evidence>
<reference evidence="3 4" key="1">
    <citation type="submission" date="2021-06" db="EMBL/GenBank/DDBJ databases">
        <authorList>
            <person name="Palmer J.M."/>
        </authorList>
    </citation>
    <scope>NUCLEOTIDE SEQUENCE [LARGE SCALE GENOMIC DNA]</scope>
    <source>
        <strain evidence="3 4">GA_2019</strain>
        <tissue evidence="3">Muscle</tissue>
    </source>
</reference>